<dbReference type="SUPFAM" id="SSF52151">
    <property type="entry name" value="FabD/lysophospholipase-like"/>
    <property type="match status" value="1"/>
</dbReference>
<dbReference type="PANTHER" id="PTHR14226">
    <property type="entry name" value="NEUROPATHY TARGET ESTERASE/SWISS CHEESE D.MELANOGASTER"/>
    <property type="match status" value="1"/>
</dbReference>
<dbReference type="EMBL" id="JBHSMX010000008">
    <property type="protein sequence ID" value="MFC5519959.1"/>
    <property type="molecule type" value="Genomic_DNA"/>
</dbReference>
<evidence type="ECO:0000256" key="1">
    <source>
        <dbReference type="ARBA" id="ARBA00022801"/>
    </source>
</evidence>
<evidence type="ECO:0000313" key="6">
    <source>
        <dbReference type="EMBL" id="MFC5519959.1"/>
    </source>
</evidence>
<evidence type="ECO:0000256" key="4">
    <source>
        <dbReference type="PROSITE-ProRule" id="PRU01161"/>
    </source>
</evidence>
<keyword evidence="2 4" id="KW-0442">Lipid degradation</keyword>
<feature type="short sequence motif" description="GXSXG" evidence="4">
    <location>
        <begin position="67"/>
        <end position="71"/>
    </location>
</feature>
<feature type="active site" description="Nucleophile" evidence="4">
    <location>
        <position position="69"/>
    </location>
</feature>
<name>A0ABW0Q507_9BURK</name>
<dbReference type="Gene3D" id="3.40.1090.10">
    <property type="entry name" value="Cytosolic phospholipase A2 catalytic domain"/>
    <property type="match status" value="2"/>
</dbReference>
<reference evidence="7" key="1">
    <citation type="journal article" date="2019" name="Int. J. Syst. Evol. Microbiol.">
        <title>The Global Catalogue of Microorganisms (GCM) 10K type strain sequencing project: providing services to taxonomists for standard genome sequencing and annotation.</title>
        <authorList>
            <consortium name="The Broad Institute Genomics Platform"/>
            <consortium name="The Broad Institute Genome Sequencing Center for Infectious Disease"/>
            <person name="Wu L."/>
            <person name="Ma J."/>
        </authorList>
    </citation>
    <scope>NUCLEOTIDE SEQUENCE [LARGE SCALE GENOMIC DNA]</scope>
    <source>
        <strain evidence="7">CGMCC 4.7277</strain>
    </source>
</reference>
<dbReference type="InterPro" id="IPR016035">
    <property type="entry name" value="Acyl_Trfase/lysoPLipase"/>
</dbReference>
<dbReference type="InterPro" id="IPR050301">
    <property type="entry name" value="NTE"/>
</dbReference>
<dbReference type="PANTHER" id="PTHR14226:SF78">
    <property type="entry name" value="SLR0060 PROTEIN"/>
    <property type="match status" value="1"/>
</dbReference>
<dbReference type="PROSITE" id="PS51635">
    <property type="entry name" value="PNPLA"/>
    <property type="match status" value="1"/>
</dbReference>
<evidence type="ECO:0000259" key="5">
    <source>
        <dbReference type="PROSITE" id="PS51635"/>
    </source>
</evidence>
<sequence>MTDRSASYSRPGFPEKSGLALIKRLGRNSPERLNLALQGGGAHGAFTWGVLDALLENTGIEFEGLSGSSAGAMNAVVLADGWMKGGREGARQGLADFWTEVGKQMPWEMVTQGEGDAISLSPAGKWLANWAGHFSPSQLNPLELNPLRDLLQRQVDFEQLRARSPFKLFVGATQASTGKLRIFRETELTLDMLLASACLPKIHHTVEIDGEPYWDGGYAANPAVFPLFYDCEARDVLLVLLSPLKREGTPHTVKEIESRIVELAFSANFMREMRMFAHATEFSSPTFLSWGRLERRLQKMRFHMIDASQLSSLERTETKLLAHSPFLELLRDQGRERAAFWQAQHSADVGRRSSFDVKKCFT</sequence>
<feature type="short sequence motif" description="GXGXXG" evidence="4">
    <location>
        <begin position="39"/>
        <end position="44"/>
    </location>
</feature>
<accession>A0ABW0Q507</accession>
<feature type="active site" description="Proton acceptor" evidence="4">
    <location>
        <position position="215"/>
    </location>
</feature>
<keyword evidence="7" id="KW-1185">Reference proteome</keyword>
<dbReference type="Proteomes" id="UP001596084">
    <property type="component" value="Unassembled WGS sequence"/>
</dbReference>
<feature type="domain" description="PNPLA" evidence="5">
    <location>
        <begin position="35"/>
        <end position="228"/>
    </location>
</feature>
<protein>
    <submittedName>
        <fullName evidence="6">Patatin-like phospholipase family protein</fullName>
    </submittedName>
</protein>
<keyword evidence="1 4" id="KW-0378">Hydrolase</keyword>
<proteinExistence type="predicted"/>
<feature type="short sequence motif" description="DGA/G" evidence="4">
    <location>
        <begin position="215"/>
        <end position="217"/>
    </location>
</feature>
<evidence type="ECO:0000256" key="3">
    <source>
        <dbReference type="ARBA" id="ARBA00023098"/>
    </source>
</evidence>
<organism evidence="6 7">
    <name type="scientific">Polaromonas jejuensis</name>
    <dbReference type="NCBI Taxonomy" id="457502"/>
    <lineage>
        <taxon>Bacteria</taxon>
        <taxon>Pseudomonadati</taxon>
        <taxon>Pseudomonadota</taxon>
        <taxon>Betaproteobacteria</taxon>
        <taxon>Burkholderiales</taxon>
        <taxon>Comamonadaceae</taxon>
        <taxon>Polaromonas</taxon>
    </lineage>
</organism>
<dbReference type="RefSeq" id="WP_084389484.1">
    <property type="nucleotide sequence ID" value="NZ_JBHSMX010000008.1"/>
</dbReference>
<evidence type="ECO:0000313" key="7">
    <source>
        <dbReference type="Proteomes" id="UP001596084"/>
    </source>
</evidence>
<dbReference type="Pfam" id="PF01734">
    <property type="entry name" value="Patatin"/>
    <property type="match status" value="1"/>
</dbReference>
<keyword evidence="3 4" id="KW-0443">Lipid metabolism</keyword>
<evidence type="ECO:0000256" key="2">
    <source>
        <dbReference type="ARBA" id="ARBA00022963"/>
    </source>
</evidence>
<comment type="caution">
    <text evidence="6">The sequence shown here is derived from an EMBL/GenBank/DDBJ whole genome shotgun (WGS) entry which is preliminary data.</text>
</comment>
<dbReference type="InterPro" id="IPR002641">
    <property type="entry name" value="PNPLA_dom"/>
</dbReference>
<gene>
    <name evidence="6" type="ORF">ACFPP7_03385</name>
</gene>